<dbReference type="PANTHER" id="PTHR43583">
    <property type="entry name" value="2-IMINOACETATE SYNTHASE"/>
    <property type="match status" value="1"/>
</dbReference>
<comment type="cofactor">
    <cofactor evidence="1">
        <name>[4Fe-4S] cluster</name>
        <dbReference type="ChEBI" id="CHEBI:49883"/>
    </cofactor>
</comment>
<dbReference type="EC" id="4.1.99.19" evidence="8"/>
<keyword evidence="6" id="KW-0411">Iron-sulfur</keyword>
<dbReference type="SMART" id="SM00876">
    <property type="entry name" value="BATS"/>
    <property type="match status" value="1"/>
</dbReference>
<keyword evidence="4" id="KW-0479">Metal-binding</keyword>
<accession>A0A1J5PWZ3</accession>
<dbReference type="SFLD" id="SFLDG01060">
    <property type="entry name" value="BATS_domain_containing"/>
    <property type="match status" value="1"/>
</dbReference>
<dbReference type="SFLD" id="SFLDS00029">
    <property type="entry name" value="Radical_SAM"/>
    <property type="match status" value="1"/>
</dbReference>
<keyword evidence="8" id="KW-0456">Lyase</keyword>
<keyword evidence="5" id="KW-0408">Iron</keyword>
<name>A0A1J5PWZ3_9ZZZZ</name>
<organism evidence="8">
    <name type="scientific">mine drainage metagenome</name>
    <dbReference type="NCBI Taxonomy" id="410659"/>
    <lineage>
        <taxon>unclassified sequences</taxon>
        <taxon>metagenomes</taxon>
        <taxon>ecological metagenomes</taxon>
    </lineage>
</organism>
<dbReference type="PROSITE" id="PS51918">
    <property type="entry name" value="RADICAL_SAM"/>
    <property type="match status" value="1"/>
</dbReference>
<dbReference type="InterPro" id="IPR010722">
    <property type="entry name" value="BATS_dom"/>
</dbReference>
<keyword evidence="3" id="KW-0949">S-adenosyl-L-methionine</keyword>
<evidence type="ECO:0000313" key="8">
    <source>
        <dbReference type="EMBL" id="OIQ76006.1"/>
    </source>
</evidence>
<dbReference type="Pfam" id="PF04055">
    <property type="entry name" value="Radical_SAM"/>
    <property type="match status" value="1"/>
</dbReference>
<dbReference type="EMBL" id="MLJW01001991">
    <property type="protein sequence ID" value="OIQ76006.1"/>
    <property type="molecule type" value="Genomic_DNA"/>
</dbReference>
<sequence>MSFVDVWQRHDFAEIGRAIQAKTAADVQRTLSRVGAGLDLDDLAALLSPAAAPFLEEMAQLSHRLTIARFGRTMQMYAPMYLTNICANVCTYCGFSAKNRIPRKALGDAEILAEADVLQGHGFDHVLLVTGESSRYGAAYFHKALQLLRSRFSSLSMEVQPLAEAEYAALASDGLSAVLVYQETYNAEIYARHHLKGPKMDMAYRLDTPDRLGRAGVKKIGLGALYGLSDWRAESWFVGLHLRHMERSHWRTRYSISFPRLRPHEGSEIEITPFNERDLVQAACAFRLFSQEVELALSTREGAAFRDQALCLGFTAMSAGSCTNPGGYAGKVESLKQFDIDDSRSPAEVSAMLRSRGYDPVWKDWDSTYDGSTVRSSSLPPAQPSRGLFLHQVE</sequence>
<dbReference type="PANTHER" id="PTHR43583:SF1">
    <property type="entry name" value="2-IMINOACETATE SYNTHASE"/>
    <property type="match status" value="1"/>
</dbReference>
<evidence type="ECO:0000256" key="1">
    <source>
        <dbReference type="ARBA" id="ARBA00001966"/>
    </source>
</evidence>
<dbReference type="SFLD" id="SFLDG01081">
    <property type="entry name" value="cleavage_of_the_Ca-Cb_bond_in"/>
    <property type="match status" value="1"/>
</dbReference>
<dbReference type="Pfam" id="PF06968">
    <property type="entry name" value="BATS"/>
    <property type="match status" value="1"/>
</dbReference>
<dbReference type="CDD" id="cd01335">
    <property type="entry name" value="Radical_SAM"/>
    <property type="match status" value="1"/>
</dbReference>
<dbReference type="InterPro" id="IPR013785">
    <property type="entry name" value="Aldolase_TIM"/>
</dbReference>
<dbReference type="Gene3D" id="3.20.20.70">
    <property type="entry name" value="Aldolase class I"/>
    <property type="match status" value="1"/>
</dbReference>
<evidence type="ECO:0000256" key="3">
    <source>
        <dbReference type="ARBA" id="ARBA00022691"/>
    </source>
</evidence>
<dbReference type="InterPro" id="IPR034428">
    <property type="entry name" value="ThiH/NoCL/HydG-like"/>
</dbReference>
<protein>
    <submittedName>
        <fullName evidence="8">2-iminoacetate synthase</fullName>
        <ecNumber evidence="8">4.1.99.19</ecNumber>
    </submittedName>
</protein>
<dbReference type="InterPro" id="IPR012726">
    <property type="entry name" value="ThiH"/>
</dbReference>
<dbReference type="InterPro" id="IPR058240">
    <property type="entry name" value="rSAM_sf"/>
</dbReference>
<gene>
    <name evidence="8" type="primary">thiH_3</name>
    <name evidence="8" type="ORF">GALL_423170</name>
</gene>
<comment type="caution">
    <text evidence="8">The sequence shown here is derived from an EMBL/GenBank/DDBJ whole genome shotgun (WGS) entry which is preliminary data.</text>
</comment>
<dbReference type="SFLD" id="SFLDF00301">
    <property type="entry name" value="2-iminoacetate_synthase_(ThiH)"/>
    <property type="match status" value="1"/>
</dbReference>
<evidence type="ECO:0000256" key="2">
    <source>
        <dbReference type="ARBA" id="ARBA00022485"/>
    </source>
</evidence>
<evidence type="ECO:0000256" key="4">
    <source>
        <dbReference type="ARBA" id="ARBA00022723"/>
    </source>
</evidence>
<keyword evidence="2" id="KW-0004">4Fe-4S</keyword>
<dbReference type="AlphaFoldDB" id="A0A1J5PWZ3"/>
<dbReference type="InterPro" id="IPR007197">
    <property type="entry name" value="rSAM"/>
</dbReference>
<dbReference type="GO" id="GO:0005506">
    <property type="term" value="F:iron ion binding"/>
    <property type="evidence" value="ECO:0007669"/>
    <property type="project" value="InterPro"/>
</dbReference>
<dbReference type="GO" id="GO:0036355">
    <property type="term" value="F:2-iminoacetate synthase activity"/>
    <property type="evidence" value="ECO:0007669"/>
    <property type="project" value="UniProtKB-EC"/>
</dbReference>
<evidence type="ECO:0000256" key="6">
    <source>
        <dbReference type="ARBA" id="ARBA00023014"/>
    </source>
</evidence>
<dbReference type="NCBIfam" id="TIGR02351">
    <property type="entry name" value="thiH"/>
    <property type="match status" value="1"/>
</dbReference>
<feature type="domain" description="Radical SAM core" evidence="7">
    <location>
        <begin position="72"/>
        <end position="300"/>
    </location>
</feature>
<dbReference type="GO" id="GO:0051539">
    <property type="term" value="F:4 iron, 4 sulfur cluster binding"/>
    <property type="evidence" value="ECO:0007669"/>
    <property type="project" value="UniProtKB-KW"/>
</dbReference>
<dbReference type="SUPFAM" id="SSF102114">
    <property type="entry name" value="Radical SAM enzymes"/>
    <property type="match status" value="1"/>
</dbReference>
<evidence type="ECO:0000256" key="5">
    <source>
        <dbReference type="ARBA" id="ARBA00023004"/>
    </source>
</evidence>
<reference evidence="8" key="1">
    <citation type="submission" date="2016-10" db="EMBL/GenBank/DDBJ databases">
        <title>Sequence of Gallionella enrichment culture.</title>
        <authorList>
            <person name="Poehlein A."/>
            <person name="Muehling M."/>
            <person name="Daniel R."/>
        </authorList>
    </citation>
    <scope>NUCLEOTIDE SEQUENCE</scope>
</reference>
<evidence type="ECO:0000259" key="7">
    <source>
        <dbReference type="PROSITE" id="PS51918"/>
    </source>
</evidence>
<proteinExistence type="predicted"/>